<feature type="transmembrane region" description="Helical" evidence="6">
    <location>
        <begin position="149"/>
        <end position="171"/>
    </location>
</feature>
<dbReference type="PANTHER" id="PTHR38825:SF1">
    <property type="entry name" value="TRANSPORTER, LYSE FAMILY"/>
    <property type="match status" value="1"/>
</dbReference>
<feature type="transmembrane region" description="Helical" evidence="6">
    <location>
        <begin position="192"/>
        <end position="209"/>
    </location>
</feature>
<keyword evidence="3 6" id="KW-0812">Transmembrane</keyword>
<gene>
    <name evidence="7" type="ordered locus">Metho_0649</name>
</gene>
<evidence type="ECO:0000256" key="1">
    <source>
        <dbReference type="ARBA" id="ARBA00004651"/>
    </source>
</evidence>
<evidence type="ECO:0000313" key="7">
    <source>
        <dbReference type="EMBL" id="AGB48905.1"/>
    </source>
</evidence>
<reference evidence="8" key="1">
    <citation type="submission" date="2012-02" db="EMBL/GenBank/DDBJ databases">
        <title>Complete sequence of chromosome of Methanomethylovorans hollandica DSM 15978.</title>
        <authorList>
            <person name="Lucas S."/>
            <person name="Copeland A."/>
            <person name="Lapidus A."/>
            <person name="Glavina del Rio T."/>
            <person name="Dalin E."/>
            <person name="Tice H."/>
            <person name="Bruce D."/>
            <person name="Goodwin L."/>
            <person name="Pitluck S."/>
            <person name="Peters L."/>
            <person name="Mikhailova N."/>
            <person name="Held B."/>
            <person name="Kyrpides N."/>
            <person name="Mavromatis K."/>
            <person name="Ivanova N."/>
            <person name="Brettin T."/>
            <person name="Detter J.C."/>
            <person name="Han C."/>
            <person name="Larimer F."/>
            <person name="Land M."/>
            <person name="Hauser L."/>
            <person name="Markowitz V."/>
            <person name="Cheng J.-F."/>
            <person name="Hugenholtz P."/>
            <person name="Woyke T."/>
            <person name="Wu D."/>
            <person name="Spring S."/>
            <person name="Schroeder M."/>
            <person name="Brambilla E."/>
            <person name="Klenk H.-P."/>
            <person name="Eisen J.A."/>
        </authorList>
    </citation>
    <scope>NUCLEOTIDE SEQUENCE [LARGE SCALE GENOMIC DNA]</scope>
    <source>
        <strain evidence="8">DSM 15978 / NBRC 107637 / DMS1</strain>
    </source>
</reference>
<keyword evidence="5 6" id="KW-0472">Membrane</keyword>
<dbReference type="GO" id="GO:0005886">
    <property type="term" value="C:plasma membrane"/>
    <property type="evidence" value="ECO:0007669"/>
    <property type="project" value="UniProtKB-SubCell"/>
</dbReference>
<dbReference type="GeneID" id="14407781"/>
<dbReference type="AlphaFoldDB" id="L0KW44"/>
<dbReference type="RefSeq" id="WP_015324073.1">
    <property type="nucleotide sequence ID" value="NC_019977.1"/>
</dbReference>
<comment type="subcellular location">
    <subcellularLocation>
        <location evidence="1">Cell membrane</location>
        <topology evidence="1">Multi-pass membrane protein</topology>
    </subcellularLocation>
</comment>
<accession>L0KW44</accession>
<evidence type="ECO:0000256" key="2">
    <source>
        <dbReference type="ARBA" id="ARBA00022475"/>
    </source>
</evidence>
<evidence type="ECO:0000256" key="5">
    <source>
        <dbReference type="ARBA" id="ARBA00023136"/>
    </source>
</evidence>
<dbReference type="Pfam" id="PF01810">
    <property type="entry name" value="LysE"/>
    <property type="match status" value="1"/>
</dbReference>
<feature type="transmembrane region" description="Helical" evidence="6">
    <location>
        <begin position="118"/>
        <end position="137"/>
    </location>
</feature>
<dbReference type="STRING" id="867904.Metho_0649"/>
<name>L0KW44_METHD</name>
<feature type="transmembrane region" description="Helical" evidence="6">
    <location>
        <begin position="45"/>
        <end position="70"/>
    </location>
</feature>
<sequence>MIFIIELIKAFLLGFTVGISAALIPGPMMFATIGISLKKGWKTGLYVFSGHALAELGIFLLILLGAVSIIGESMMSYIAIMGGMVMLLFGMMLMKSAKGTGTTDFAASASKMDLKSGPVSAGILTSILNPAFVIWWLTAGSAIILQEYMAGTLAVIAFITGHWIADLGFLVAVSSSFSRGKELISSRTHKRVLYICGGFMIIFGFWFLLNYNSFSVMI</sequence>
<dbReference type="PANTHER" id="PTHR38825">
    <property type="entry name" value="LYSINE EXPORTER PROTEIN (LYSE/YGGA)"/>
    <property type="match status" value="1"/>
</dbReference>
<evidence type="ECO:0000256" key="6">
    <source>
        <dbReference type="SAM" id="Phobius"/>
    </source>
</evidence>
<protein>
    <submittedName>
        <fullName evidence="7">Putative threonine efflux protein</fullName>
    </submittedName>
</protein>
<dbReference type="EMBL" id="CP003362">
    <property type="protein sequence ID" value="AGB48905.1"/>
    <property type="molecule type" value="Genomic_DNA"/>
</dbReference>
<keyword evidence="8" id="KW-1185">Reference proteome</keyword>
<proteinExistence type="predicted"/>
<dbReference type="KEGG" id="mhz:Metho_0649"/>
<evidence type="ECO:0000313" key="8">
    <source>
        <dbReference type="Proteomes" id="UP000010866"/>
    </source>
</evidence>
<organism evidence="7 8">
    <name type="scientific">Methanomethylovorans hollandica (strain DSM 15978 / NBRC 107637 / DMS1)</name>
    <dbReference type="NCBI Taxonomy" id="867904"/>
    <lineage>
        <taxon>Archaea</taxon>
        <taxon>Methanobacteriati</taxon>
        <taxon>Methanobacteriota</taxon>
        <taxon>Stenosarchaea group</taxon>
        <taxon>Methanomicrobia</taxon>
        <taxon>Methanosarcinales</taxon>
        <taxon>Methanosarcinaceae</taxon>
        <taxon>Methanomethylovorans</taxon>
    </lineage>
</organism>
<dbReference type="Proteomes" id="UP000010866">
    <property type="component" value="Chromosome"/>
</dbReference>
<dbReference type="GO" id="GO:0006865">
    <property type="term" value="P:amino acid transport"/>
    <property type="evidence" value="ECO:0007669"/>
    <property type="project" value="InterPro"/>
</dbReference>
<dbReference type="HOGENOM" id="CLU_104651_0_0_2"/>
<keyword evidence="2" id="KW-1003">Cell membrane</keyword>
<dbReference type="InterPro" id="IPR001123">
    <property type="entry name" value="LeuE-type"/>
</dbReference>
<feature type="transmembrane region" description="Helical" evidence="6">
    <location>
        <begin position="12"/>
        <end position="33"/>
    </location>
</feature>
<evidence type="ECO:0000256" key="4">
    <source>
        <dbReference type="ARBA" id="ARBA00022989"/>
    </source>
</evidence>
<feature type="transmembrane region" description="Helical" evidence="6">
    <location>
        <begin position="76"/>
        <end position="97"/>
    </location>
</feature>
<keyword evidence="4 6" id="KW-1133">Transmembrane helix</keyword>
<evidence type="ECO:0000256" key="3">
    <source>
        <dbReference type="ARBA" id="ARBA00022692"/>
    </source>
</evidence>